<accession>A0A7X0TZ52</accession>
<dbReference type="Proteomes" id="UP000565579">
    <property type="component" value="Unassembled WGS sequence"/>
</dbReference>
<proteinExistence type="predicted"/>
<dbReference type="InterPro" id="IPR020843">
    <property type="entry name" value="ER"/>
</dbReference>
<dbReference type="InterPro" id="IPR011032">
    <property type="entry name" value="GroES-like_sf"/>
</dbReference>
<dbReference type="InterPro" id="IPR050444">
    <property type="entry name" value="Polyketide_Synthase"/>
</dbReference>
<protein>
    <submittedName>
        <fullName evidence="3">SAM-dependent methyltransferase</fullName>
    </submittedName>
</protein>
<gene>
    <name evidence="3" type="ORF">HD593_004112</name>
</gene>
<dbReference type="InterPro" id="IPR036291">
    <property type="entry name" value="NAD(P)-bd_dom_sf"/>
</dbReference>
<dbReference type="Pfam" id="PF00107">
    <property type="entry name" value="ADH_zinc_N"/>
    <property type="match status" value="1"/>
</dbReference>
<dbReference type="GO" id="GO:0008168">
    <property type="term" value="F:methyltransferase activity"/>
    <property type="evidence" value="ECO:0007669"/>
    <property type="project" value="UniProtKB-KW"/>
</dbReference>
<organism evidence="3 4">
    <name type="scientific">Nonomuraea rubra</name>
    <dbReference type="NCBI Taxonomy" id="46180"/>
    <lineage>
        <taxon>Bacteria</taxon>
        <taxon>Bacillati</taxon>
        <taxon>Actinomycetota</taxon>
        <taxon>Actinomycetes</taxon>
        <taxon>Streptosporangiales</taxon>
        <taxon>Streptosporangiaceae</taxon>
        <taxon>Nonomuraea</taxon>
    </lineage>
</organism>
<dbReference type="PANTHER" id="PTHR45681:SF6">
    <property type="entry name" value="POLYKETIDE SYNTHASE 37"/>
    <property type="match status" value="1"/>
</dbReference>
<comment type="caution">
    <text evidence="3">The sequence shown here is derived from an EMBL/GenBank/DDBJ whole genome shotgun (WGS) entry which is preliminary data.</text>
</comment>
<keyword evidence="4" id="KW-1185">Reference proteome</keyword>
<keyword evidence="1 3" id="KW-0808">Transferase</keyword>
<dbReference type="SUPFAM" id="SSF53335">
    <property type="entry name" value="S-adenosyl-L-methionine-dependent methyltransferases"/>
    <property type="match status" value="1"/>
</dbReference>
<dbReference type="Gene3D" id="3.90.180.10">
    <property type="entry name" value="Medium-chain alcohol dehydrogenases, catalytic domain"/>
    <property type="match status" value="1"/>
</dbReference>
<dbReference type="GO" id="GO:0016491">
    <property type="term" value="F:oxidoreductase activity"/>
    <property type="evidence" value="ECO:0007669"/>
    <property type="project" value="InterPro"/>
</dbReference>
<reference evidence="3 4" key="1">
    <citation type="submission" date="2020-08" db="EMBL/GenBank/DDBJ databases">
        <title>Sequencing the genomes of 1000 actinobacteria strains.</title>
        <authorList>
            <person name="Klenk H.-P."/>
        </authorList>
    </citation>
    <scope>NUCLEOTIDE SEQUENCE [LARGE SCALE GENOMIC DNA]</scope>
    <source>
        <strain evidence="3 4">DSM 43768</strain>
    </source>
</reference>
<dbReference type="EMBL" id="JACHMI010000001">
    <property type="protein sequence ID" value="MBB6549317.1"/>
    <property type="molecule type" value="Genomic_DNA"/>
</dbReference>
<dbReference type="SMART" id="SM00829">
    <property type="entry name" value="PKS_ER"/>
    <property type="match status" value="1"/>
</dbReference>
<keyword evidence="3" id="KW-0489">Methyltransferase</keyword>
<dbReference type="SUPFAM" id="SSF50129">
    <property type="entry name" value="GroES-like"/>
    <property type="match status" value="1"/>
</dbReference>
<dbReference type="Pfam" id="PF08242">
    <property type="entry name" value="Methyltransf_12"/>
    <property type="match status" value="1"/>
</dbReference>
<dbReference type="PANTHER" id="PTHR45681">
    <property type="entry name" value="POLYKETIDE SYNTHASE 44-RELATED"/>
    <property type="match status" value="1"/>
</dbReference>
<dbReference type="InterPro" id="IPR013149">
    <property type="entry name" value="ADH-like_C"/>
</dbReference>
<feature type="domain" description="Enoyl reductase (ER)" evidence="2">
    <location>
        <begin position="590"/>
        <end position="857"/>
    </location>
</feature>
<dbReference type="SUPFAM" id="SSF51735">
    <property type="entry name" value="NAD(P)-binding Rossmann-fold domains"/>
    <property type="match status" value="1"/>
</dbReference>
<dbReference type="Gene3D" id="3.40.50.150">
    <property type="entry name" value="Vaccinia Virus protein VP39"/>
    <property type="match status" value="1"/>
</dbReference>
<dbReference type="CDD" id="cd05195">
    <property type="entry name" value="enoyl_red"/>
    <property type="match status" value="1"/>
</dbReference>
<evidence type="ECO:0000313" key="3">
    <source>
        <dbReference type="EMBL" id="MBB6549317.1"/>
    </source>
</evidence>
<dbReference type="GO" id="GO:0032259">
    <property type="term" value="P:methylation"/>
    <property type="evidence" value="ECO:0007669"/>
    <property type="project" value="UniProtKB-KW"/>
</dbReference>
<sequence length="867" mass="92846">MRCELDAGQPTVTLDRTRLRAAPYEPGRDDTCALPMPGVILARAGEQLERIRTAWRASRYERFLPEANHALLHRFAGALTRLLPTAPATPFTVDDLLAAGLLPRHRRLVTTLLRLLREHDLAHPTPDGRWHLTTGPADPDELTRALLQRHPAFLAEVALSTRVARRLPAVLRGETNPLDLLEDGPLQHLYDVAPVCRFTNRVARALLRQILAAWPGDRTLRVLEVGAGTGGTTAALLPLLPAHLTRYTLTDPSPLACAAARHRFPGHDFLDHQQLDLDTDPTSQGFASGGHDVVIAANTLHTARDLPAALDRVRSLLAPGGHLLAIETHDPALLLGAFGTLDHAWPAEDDPLRPRTTLLRREQWPPLLRECGFTHLARTGDDTRPGRDTFSILLAARPRARTRPRPLPPAATRTRWIIAAESEHELPLADAVARLLTPPHAGKAVAVLAGQGPELISTRPPGERVAVTFVPAGHATRAGDEPPPALRAIARAFDALPPTARRSLYVVTRPATATTVQDAATAIAREHPGLHLPRITLHPGETIAADARRLAHELLATPGDHEIVLTPRGRFVIREQPHTPPASYALDLAPDLEAPEPAWTRTAPPPPPGPGLVAVDVRAATLPVRRTGAPRPWWSCAGLVTAVGDGVTGLRPGDRVTGLAPGTPASHVLTPARLLTTTPAGTPDAEAATAPLPNLHAHLALTVQAKLSPDETLLLHDDATGLGLAALRYARHCGARVLAAARTPAQRDLLLTFGAWHVLDALAPDAPRQVLALTDGRGAEVMAGPAPSGWERALADDGRYVELGAADPSDPDVFAEVMAGAARDWCLPLPYGAYPAARVRDALASMRAGAALGEIVLCFDRTAPFTK</sequence>
<evidence type="ECO:0000313" key="4">
    <source>
        <dbReference type="Proteomes" id="UP000565579"/>
    </source>
</evidence>
<evidence type="ECO:0000256" key="1">
    <source>
        <dbReference type="ARBA" id="ARBA00022679"/>
    </source>
</evidence>
<evidence type="ECO:0000259" key="2">
    <source>
        <dbReference type="SMART" id="SM00829"/>
    </source>
</evidence>
<dbReference type="InterPro" id="IPR013217">
    <property type="entry name" value="Methyltransf_12"/>
</dbReference>
<dbReference type="InterPro" id="IPR029063">
    <property type="entry name" value="SAM-dependent_MTases_sf"/>
</dbReference>
<dbReference type="AlphaFoldDB" id="A0A7X0TZ52"/>
<dbReference type="RefSeq" id="WP_185103751.1">
    <property type="nucleotide sequence ID" value="NZ_JACHMI010000001.1"/>
</dbReference>
<name>A0A7X0TZ52_9ACTN</name>